<evidence type="ECO:0000313" key="2">
    <source>
        <dbReference type="Proteomes" id="UP001294570"/>
    </source>
</evidence>
<keyword evidence="2" id="KW-1185">Reference proteome</keyword>
<sequence>MRIVKLNIKNKFKIPYECLERLSNKTSQTEGWLFKTHTYTKEQLISSPEHHKIYSVTEKIGSDLQLWYKLGQITEDQHQEYIEERNEVEYRLKRLNESIQYRKPTLWEHIKLPFSQFVIMVMKNLPETLKERFLKIAAAKAIPLLKRISNSISL</sequence>
<organism evidence="1 2">
    <name type="scientific">Denitrificimonas halotolerans</name>
    <dbReference type="NCBI Taxonomy" id="3098930"/>
    <lineage>
        <taxon>Bacteria</taxon>
        <taxon>Pseudomonadati</taxon>
        <taxon>Pseudomonadota</taxon>
        <taxon>Gammaproteobacteria</taxon>
        <taxon>Pseudomonadales</taxon>
        <taxon>Pseudomonadaceae</taxon>
        <taxon>Denitrificimonas</taxon>
    </lineage>
</organism>
<dbReference type="EMBL" id="JAXIVU010000014">
    <property type="protein sequence ID" value="MDY7219876.1"/>
    <property type="molecule type" value="Genomic_DNA"/>
</dbReference>
<accession>A0ABU5GSB4</accession>
<proteinExistence type="predicted"/>
<name>A0ABU5GSB4_9GAMM</name>
<reference evidence="1 2" key="1">
    <citation type="submission" date="2023-12" db="EMBL/GenBank/DDBJ databases">
        <title>Denitrificimonas halotolerans sp. nov.,a novel species isolated from landfill leachate.</title>
        <authorList>
            <person name="Wang S."/>
        </authorList>
    </citation>
    <scope>NUCLEOTIDE SEQUENCE [LARGE SCALE GENOMIC DNA]</scope>
    <source>
        <strain evidence="1 2">JX-1</strain>
    </source>
</reference>
<dbReference type="RefSeq" id="WP_321553962.1">
    <property type="nucleotide sequence ID" value="NZ_JAXIVU010000014.1"/>
</dbReference>
<comment type="caution">
    <text evidence="1">The sequence shown here is derived from an EMBL/GenBank/DDBJ whole genome shotgun (WGS) entry which is preliminary data.</text>
</comment>
<protein>
    <submittedName>
        <fullName evidence="1">Uncharacterized protein</fullName>
    </submittedName>
</protein>
<evidence type="ECO:0000313" key="1">
    <source>
        <dbReference type="EMBL" id="MDY7219876.1"/>
    </source>
</evidence>
<dbReference type="Proteomes" id="UP001294570">
    <property type="component" value="Unassembled WGS sequence"/>
</dbReference>
<gene>
    <name evidence="1" type="ORF">TOI97_09915</name>
</gene>